<dbReference type="InterPro" id="IPR013328">
    <property type="entry name" value="6PGD_dom2"/>
</dbReference>
<dbReference type="AlphaFoldDB" id="A0A1E1JRM1"/>
<dbReference type="GO" id="GO:0070403">
    <property type="term" value="F:NAD+ binding"/>
    <property type="evidence" value="ECO:0007669"/>
    <property type="project" value="InterPro"/>
</dbReference>
<dbReference type="Proteomes" id="UP000178912">
    <property type="component" value="Unassembled WGS sequence"/>
</dbReference>
<dbReference type="Pfam" id="PF00725">
    <property type="entry name" value="3HCDH"/>
    <property type="match status" value="1"/>
</dbReference>
<evidence type="ECO:0000256" key="1">
    <source>
        <dbReference type="ARBA" id="ARBA00023002"/>
    </source>
</evidence>
<sequence length="436" mass="47666">MSASRLRTVSNVWPPWLPGALTGVENHLLASQTAPPPLLSMASFKTLSTTSISSPKPIPRVARPNRLLRSAATLPNYASIPSALFQPQPQHKNRQIRLFHQHSQQSNINKQSREFETAAQSVKPQTSAYEPAESNSVPIWAPPASLEDRPVCIIGAGVLALNSSRAFIAGELATYCAENGTQPGHVSFSSTLEDAVQNAWMVIEAVPEDLEVKISLLGQLDRIVAKDVVIATNSEGFRSQELVGEVSNKERVLNTLYYIPPKNKCVEMMSCGYTSPSVILFLAGEMKGMGLKPIAVPGGGNMSMIFPRIWSAVKKETLKILSEGQADPEEVDVLFRDFFGLEKGVCEMMDEVGLDTVLKSEKSRLPNTRGSDCFWGAKGEEHVEWLQREFVGKGKLGLKTGEGLIVKRRRSVKGKKAKDSAGQEAWEKHSVDVCGL</sequence>
<feature type="domain" description="3-hydroxyacyl-CoA dehydrogenase C-terminal" evidence="2">
    <location>
        <begin position="305"/>
        <end position="404"/>
    </location>
</feature>
<dbReference type="SUPFAM" id="SSF51735">
    <property type="entry name" value="NAD(P)-binding Rossmann-fold domains"/>
    <property type="match status" value="1"/>
</dbReference>
<keyword evidence="5" id="KW-1185">Reference proteome</keyword>
<evidence type="ECO:0000313" key="4">
    <source>
        <dbReference type="EMBL" id="CZS88290.1"/>
    </source>
</evidence>
<dbReference type="PANTHER" id="PTHR48075:SF3">
    <property type="entry name" value="3-HYDROXYACYL-COA DEHYDROGENASE"/>
    <property type="match status" value="1"/>
</dbReference>
<dbReference type="SUPFAM" id="SSF48179">
    <property type="entry name" value="6-phosphogluconate dehydrogenase C-terminal domain-like"/>
    <property type="match status" value="1"/>
</dbReference>
<reference evidence="5" key="1">
    <citation type="submission" date="2016-03" db="EMBL/GenBank/DDBJ databases">
        <authorList>
            <person name="Guldener U."/>
        </authorList>
    </citation>
    <scope>NUCLEOTIDE SEQUENCE [LARGE SCALE GENOMIC DNA]</scope>
    <source>
        <strain evidence="5">04CH-RAC-A.6.1</strain>
    </source>
</reference>
<keyword evidence="1" id="KW-0560">Oxidoreductase</keyword>
<protein>
    <recommendedName>
        <fullName evidence="6">3-hydroxyacyl-CoA dehydrogenase NAD binding domain-containing protein</fullName>
    </recommendedName>
</protein>
<dbReference type="Gene3D" id="1.10.1040.10">
    <property type="entry name" value="N-(1-d-carboxylethyl)-l-norvaline Dehydrogenase, domain 2"/>
    <property type="match status" value="1"/>
</dbReference>
<organism evidence="4 5">
    <name type="scientific">Rhynchosporium agropyri</name>
    <dbReference type="NCBI Taxonomy" id="914238"/>
    <lineage>
        <taxon>Eukaryota</taxon>
        <taxon>Fungi</taxon>
        <taxon>Dikarya</taxon>
        <taxon>Ascomycota</taxon>
        <taxon>Pezizomycotina</taxon>
        <taxon>Leotiomycetes</taxon>
        <taxon>Helotiales</taxon>
        <taxon>Ploettnerulaceae</taxon>
        <taxon>Rhynchosporium</taxon>
    </lineage>
</organism>
<dbReference type="InterPro" id="IPR006108">
    <property type="entry name" value="3HC_DH_C"/>
</dbReference>
<name>A0A1E1JRM1_9HELO</name>
<dbReference type="Gene3D" id="3.40.50.720">
    <property type="entry name" value="NAD(P)-binding Rossmann-like Domain"/>
    <property type="match status" value="1"/>
</dbReference>
<dbReference type="GO" id="GO:0016616">
    <property type="term" value="F:oxidoreductase activity, acting on the CH-OH group of donors, NAD or NADP as acceptor"/>
    <property type="evidence" value="ECO:0007669"/>
    <property type="project" value="InterPro"/>
</dbReference>
<dbReference type="Pfam" id="PF02737">
    <property type="entry name" value="3HCDH_N"/>
    <property type="match status" value="1"/>
</dbReference>
<evidence type="ECO:0000313" key="5">
    <source>
        <dbReference type="Proteomes" id="UP000178912"/>
    </source>
</evidence>
<dbReference type="OrthoDB" id="5958943at2759"/>
<evidence type="ECO:0008006" key="6">
    <source>
        <dbReference type="Google" id="ProtNLM"/>
    </source>
</evidence>
<evidence type="ECO:0000259" key="2">
    <source>
        <dbReference type="Pfam" id="PF00725"/>
    </source>
</evidence>
<dbReference type="InterPro" id="IPR008927">
    <property type="entry name" value="6-PGluconate_DH-like_C_sf"/>
</dbReference>
<feature type="domain" description="3-hydroxyacyl-CoA dehydrogenase NAD binding" evidence="3">
    <location>
        <begin position="184"/>
        <end position="296"/>
    </location>
</feature>
<dbReference type="EMBL" id="FJUX01000001">
    <property type="protein sequence ID" value="CZS88290.1"/>
    <property type="molecule type" value="Genomic_DNA"/>
</dbReference>
<dbReference type="InterPro" id="IPR036291">
    <property type="entry name" value="NAD(P)-bd_dom_sf"/>
</dbReference>
<dbReference type="GO" id="GO:0006631">
    <property type="term" value="P:fatty acid metabolic process"/>
    <property type="evidence" value="ECO:0007669"/>
    <property type="project" value="InterPro"/>
</dbReference>
<proteinExistence type="predicted"/>
<gene>
    <name evidence="4" type="ORF">RAG0_00008</name>
</gene>
<dbReference type="InterPro" id="IPR006176">
    <property type="entry name" value="3-OHacyl-CoA_DH_NAD-bd"/>
</dbReference>
<evidence type="ECO:0000259" key="3">
    <source>
        <dbReference type="Pfam" id="PF02737"/>
    </source>
</evidence>
<accession>A0A1E1JRM1</accession>
<dbReference type="PANTHER" id="PTHR48075">
    <property type="entry name" value="3-HYDROXYACYL-COA DEHYDROGENASE FAMILY PROTEIN"/>
    <property type="match status" value="1"/>
</dbReference>